<dbReference type="RefSeq" id="WP_289598560.1">
    <property type="nucleotide sequence ID" value="NZ_JAUDCL010000001.1"/>
</dbReference>
<dbReference type="NCBIfam" id="TIGR00350">
    <property type="entry name" value="lytR_cpsA_psr"/>
    <property type="match status" value="1"/>
</dbReference>
<dbReference type="PANTHER" id="PTHR33392:SF6">
    <property type="entry name" value="POLYISOPRENYL-TEICHOIC ACID--PEPTIDOGLYCAN TEICHOIC ACID TRANSFERASE TAGU"/>
    <property type="match status" value="1"/>
</dbReference>
<feature type="transmembrane region" description="Helical" evidence="2">
    <location>
        <begin position="12"/>
        <end position="32"/>
    </location>
</feature>
<dbReference type="PROSITE" id="PS51257">
    <property type="entry name" value="PROKAR_LIPOPROTEIN"/>
    <property type="match status" value="1"/>
</dbReference>
<accession>A0ABT7ULU2</accession>
<dbReference type="PANTHER" id="PTHR33392">
    <property type="entry name" value="POLYISOPRENYL-TEICHOIC ACID--PEPTIDOGLYCAN TEICHOIC ACID TRANSFERASE TAGU"/>
    <property type="match status" value="1"/>
</dbReference>
<evidence type="ECO:0000256" key="1">
    <source>
        <dbReference type="ARBA" id="ARBA00006068"/>
    </source>
</evidence>
<dbReference type="InterPro" id="IPR050922">
    <property type="entry name" value="LytR/CpsA/Psr_CW_biosynth"/>
</dbReference>
<evidence type="ECO:0000313" key="4">
    <source>
        <dbReference type="EMBL" id="MDM8199860.1"/>
    </source>
</evidence>
<keyword evidence="2" id="KW-0812">Transmembrane</keyword>
<comment type="caution">
    <text evidence="4">The sequence shown here is derived from an EMBL/GenBank/DDBJ whole genome shotgun (WGS) entry which is preliminary data.</text>
</comment>
<evidence type="ECO:0000313" key="5">
    <source>
        <dbReference type="Proteomes" id="UP001529380"/>
    </source>
</evidence>
<feature type="domain" description="Cell envelope-related transcriptional attenuator" evidence="3">
    <location>
        <begin position="88"/>
        <end position="243"/>
    </location>
</feature>
<name>A0ABT7ULU2_9FIRM</name>
<dbReference type="Proteomes" id="UP001529380">
    <property type="component" value="Unassembled WGS sequence"/>
</dbReference>
<dbReference type="InterPro" id="IPR004474">
    <property type="entry name" value="LytR_CpsA_psr"/>
</dbReference>
<keyword evidence="2" id="KW-0472">Membrane</keyword>
<keyword evidence="2" id="KW-1133">Transmembrane helix</keyword>
<proteinExistence type="inferred from homology"/>
<evidence type="ECO:0000259" key="3">
    <source>
        <dbReference type="Pfam" id="PF03816"/>
    </source>
</evidence>
<reference evidence="4 5" key="1">
    <citation type="submission" date="2023-06" db="EMBL/GenBank/DDBJ databases">
        <title>Identification and characterization of horizontal gene transfer across gut microbiota members of farm animals based on homology search.</title>
        <authorList>
            <person name="Schwarzerova J."/>
            <person name="Nykrynova M."/>
            <person name="Jureckova K."/>
            <person name="Cejkova D."/>
            <person name="Rychlik I."/>
        </authorList>
    </citation>
    <scope>NUCLEOTIDE SEQUENCE [LARGE SCALE GENOMIC DNA]</scope>
    <source>
        <strain evidence="4 5">ET340</strain>
    </source>
</reference>
<keyword evidence="5" id="KW-1185">Reference proteome</keyword>
<gene>
    <name evidence="4" type="ORF">QUW08_00850</name>
</gene>
<sequence length="382" mass="42237">MENPAKKNWIKILVIVVAVVLLAGCSAMAYLYSQIAPAFDEGEAGTLNQQTDPDIEAGGDRFYNLLMVGIDYDADDDGRDYAEGKGMTDVIMYVQIDRDSGKVSAFQIPRDTYAGEEVGEGIKTNTGKINEVYANGPDQKNKINNLANKIYELFKLPVDDYVVIDMQAFKTMLNNMGGIEMYVPWDIVTVDKETGHEDLVCPQGTHLISGDTAELILRNRNYSTADYKRLETQQYFYAALLKSFLNDYTLADYYSTCKVVAHYIDTSLDITEIWGLYATMLKVEPENIYIVRAPGGAANINGHSQVYYVDRESCAEILNEHFRSPDSPVEAEKLGLVTGQTYLYGMNIDEGRTMGDVMTNAEEGEAELAASSEAASAATSEG</sequence>
<dbReference type="Gene3D" id="3.40.630.190">
    <property type="entry name" value="LCP protein"/>
    <property type="match status" value="1"/>
</dbReference>
<organism evidence="4 5">
    <name type="scientific">Allofournierella massiliensis</name>
    <dbReference type="NCBI Taxonomy" id="1650663"/>
    <lineage>
        <taxon>Bacteria</taxon>
        <taxon>Bacillati</taxon>
        <taxon>Bacillota</taxon>
        <taxon>Clostridia</taxon>
        <taxon>Eubacteriales</taxon>
        <taxon>Oscillospiraceae</taxon>
        <taxon>Allofournierella</taxon>
    </lineage>
</organism>
<protein>
    <submittedName>
        <fullName evidence="4">LCP family protein</fullName>
    </submittedName>
</protein>
<evidence type="ECO:0000256" key="2">
    <source>
        <dbReference type="SAM" id="Phobius"/>
    </source>
</evidence>
<comment type="similarity">
    <text evidence="1">Belongs to the LytR/CpsA/Psr (LCP) family.</text>
</comment>
<dbReference type="Pfam" id="PF03816">
    <property type="entry name" value="LytR_cpsA_psr"/>
    <property type="match status" value="1"/>
</dbReference>
<dbReference type="EMBL" id="JAUDCL010000001">
    <property type="protein sequence ID" value="MDM8199860.1"/>
    <property type="molecule type" value="Genomic_DNA"/>
</dbReference>